<keyword evidence="2 5" id="KW-0813">Transport</keyword>
<dbReference type="GO" id="GO:0097401">
    <property type="term" value="P:synaptic vesicle lumen acidification"/>
    <property type="evidence" value="ECO:0007669"/>
    <property type="project" value="TreeGrafter"/>
</dbReference>
<proteinExistence type="inferred from homology"/>
<accession>A0AAE0Y5D7</accession>
<evidence type="ECO:0000256" key="2">
    <source>
        <dbReference type="ARBA" id="ARBA00022448"/>
    </source>
</evidence>
<keyword evidence="4 5" id="KW-0406">Ion transport</keyword>
<keyword evidence="8" id="KW-1185">Reference proteome</keyword>
<comment type="caution">
    <text evidence="7">The sequence shown here is derived from an EMBL/GenBank/DDBJ whole genome shotgun (WGS) entry which is preliminary data.</text>
</comment>
<keyword evidence="3 5" id="KW-0375">Hydrogen ion transport</keyword>
<gene>
    <name evidence="7" type="ORF">RRG08_026512</name>
</gene>
<dbReference type="GO" id="GO:0046961">
    <property type="term" value="F:proton-transporting ATPase activity, rotational mechanism"/>
    <property type="evidence" value="ECO:0007669"/>
    <property type="project" value="InterPro"/>
</dbReference>
<dbReference type="Proteomes" id="UP001283361">
    <property type="component" value="Unassembled WGS sequence"/>
</dbReference>
<evidence type="ECO:0000256" key="6">
    <source>
        <dbReference type="SAM" id="MobiDB-lite"/>
    </source>
</evidence>
<comment type="function">
    <text evidence="5">Subunit of the V1 complex of vacuolar(H+)-ATPase (V-ATPase), a multisubunit enzyme composed of a peripheral complex (V1) that hydrolyzes ATP and a membrane integral complex (V0) that translocates protons. V-ATPase is responsible for acidifying and maintaining the pH of intracellular compartments and in some cell types, is targeted to the plasma membrane, where it is responsible for acidifying the extracellular environment.</text>
</comment>
<name>A0AAE0Y5D7_9GAST</name>
<dbReference type="Gene3D" id="1.20.5.2950">
    <property type="match status" value="1"/>
</dbReference>
<feature type="compositionally biased region" description="Polar residues" evidence="6">
    <location>
        <begin position="1"/>
        <end position="19"/>
    </location>
</feature>
<dbReference type="GO" id="GO:0016887">
    <property type="term" value="F:ATP hydrolysis activity"/>
    <property type="evidence" value="ECO:0007669"/>
    <property type="project" value="TreeGrafter"/>
</dbReference>
<protein>
    <recommendedName>
        <fullName evidence="5">V-type proton ATPase subunit G</fullName>
    </recommendedName>
</protein>
<feature type="region of interest" description="Disordered" evidence="6">
    <location>
        <begin position="1"/>
        <end position="50"/>
    </location>
</feature>
<dbReference type="Pfam" id="PF03179">
    <property type="entry name" value="V-ATPase_G"/>
    <property type="match status" value="1"/>
</dbReference>
<dbReference type="NCBIfam" id="TIGR01147">
    <property type="entry name" value="V_ATP_synt_G"/>
    <property type="match status" value="1"/>
</dbReference>
<dbReference type="PANTHER" id="PTHR12713">
    <property type="entry name" value="VACUOLAR ATP SYNTHASE SUBUNIT G"/>
    <property type="match status" value="1"/>
</dbReference>
<evidence type="ECO:0000313" key="8">
    <source>
        <dbReference type="Proteomes" id="UP001283361"/>
    </source>
</evidence>
<comment type="subunit">
    <text evidence="5">V-ATPase is a heteromultimeric enzyme made up of two complexes: the ATP-hydrolytic V1 complex and the proton translocation V0 complex.</text>
</comment>
<comment type="similarity">
    <text evidence="1 5">Belongs to the V-ATPase G subunit family.</text>
</comment>
<evidence type="ECO:0000256" key="5">
    <source>
        <dbReference type="RuleBase" id="RU364019"/>
    </source>
</evidence>
<dbReference type="GO" id="GO:0098793">
    <property type="term" value="C:presynapse"/>
    <property type="evidence" value="ECO:0007669"/>
    <property type="project" value="GOC"/>
</dbReference>
<evidence type="ECO:0000256" key="1">
    <source>
        <dbReference type="ARBA" id="ARBA00010066"/>
    </source>
</evidence>
<evidence type="ECO:0000313" key="7">
    <source>
        <dbReference type="EMBL" id="KAK3732130.1"/>
    </source>
</evidence>
<dbReference type="EMBL" id="JAWDGP010006980">
    <property type="protein sequence ID" value="KAK3732130.1"/>
    <property type="molecule type" value="Genomic_DNA"/>
</dbReference>
<dbReference type="PANTHER" id="PTHR12713:SF11">
    <property type="entry name" value="V-TYPE PROTON ATPASE SUBUNIT G"/>
    <property type="match status" value="1"/>
</dbReference>
<reference evidence="7" key="1">
    <citation type="journal article" date="2023" name="G3 (Bethesda)">
        <title>A reference genome for the long-term kleptoplast-retaining sea slug Elysia crispata morphotype clarki.</title>
        <authorList>
            <person name="Eastman K.E."/>
            <person name="Pendleton A.L."/>
            <person name="Shaikh M.A."/>
            <person name="Suttiyut T."/>
            <person name="Ogas R."/>
            <person name="Tomko P."/>
            <person name="Gavelis G."/>
            <person name="Widhalm J.R."/>
            <person name="Wisecaver J.H."/>
        </authorList>
    </citation>
    <scope>NUCLEOTIDE SEQUENCE</scope>
    <source>
        <strain evidence="7">ECLA1</strain>
    </source>
</reference>
<dbReference type="InterPro" id="IPR005124">
    <property type="entry name" value="V-ATPase_G"/>
</dbReference>
<evidence type="ECO:0000256" key="3">
    <source>
        <dbReference type="ARBA" id="ARBA00022781"/>
    </source>
</evidence>
<evidence type="ECO:0000256" key="4">
    <source>
        <dbReference type="ARBA" id="ARBA00023065"/>
    </source>
</evidence>
<dbReference type="AlphaFoldDB" id="A0AAE0Y5D7"/>
<dbReference type="GO" id="GO:0000221">
    <property type="term" value="C:vacuolar proton-transporting V-type ATPase, V1 domain"/>
    <property type="evidence" value="ECO:0007669"/>
    <property type="project" value="TreeGrafter"/>
</dbReference>
<organism evidence="7 8">
    <name type="scientific">Elysia crispata</name>
    <name type="common">lettuce slug</name>
    <dbReference type="NCBI Taxonomy" id="231223"/>
    <lineage>
        <taxon>Eukaryota</taxon>
        <taxon>Metazoa</taxon>
        <taxon>Spiralia</taxon>
        <taxon>Lophotrochozoa</taxon>
        <taxon>Mollusca</taxon>
        <taxon>Gastropoda</taxon>
        <taxon>Heterobranchia</taxon>
        <taxon>Euthyneura</taxon>
        <taxon>Panpulmonata</taxon>
        <taxon>Sacoglossa</taxon>
        <taxon>Placobranchoidea</taxon>
        <taxon>Plakobranchidae</taxon>
        <taxon>Elysia</taxon>
    </lineage>
</organism>
<sequence length="165" mass="18567">MIQKSNNSGLPAASFTSESELGRQAILRRSSSLLQEQRSSSTKFPMTAGMAQKTEGIQQLLIAEKKATERVVDARKRKAQRIKAAKREADSEIQAFKNEKDAQYKAYEAEVLGKKSDNEVQIQQVTNQKIQELDIMLKKNQSTAAEAVKSMLFQIEIQLHENVKL</sequence>
<feature type="compositionally biased region" description="Low complexity" evidence="6">
    <location>
        <begin position="27"/>
        <end position="41"/>
    </location>
</feature>